<name>A0ABS5EK15_9PROT</name>
<keyword evidence="2" id="KW-1185">Reference proteome</keyword>
<accession>A0ABS5EK15</accession>
<evidence type="ECO:0000313" key="1">
    <source>
        <dbReference type="EMBL" id="MBR0651371.1"/>
    </source>
</evidence>
<proteinExistence type="predicted"/>
<protein>
    <submittedName>
        <fullName evidence="1">Uncharacterized protein</fullName>
    </submittedName>
</protein>
<reference evidence="2" key="1">
    <citation type="journal article" date="2021" name="Syst. Appl. Microbiol.">
        <title>Roseomonas hellenica sp. nov., isolated from roots of wild-growing Alkanna tinctoria.</title>
        <authorList>
            <person name="Rat A."/>
            <person name="Naranjo H.D."/>
            <person name="Lebbe L."/>
            <person name="Cnockaert M."/>
            <person name="Krigas N."/>
            <person name="Grigoriadou K."/>
            <person name="Maloupa E."/>
            <person name="Willems A."/>
        </authorList>
    </citation>
    <scope>NUCLEOTIDE SEQUENCE [LARGE SCALE GENOMIC DNA]</scope>
    <source>
        <strain evidence="2">LMG 31159</strain>
    </source>
</reference>
<dbReference type="Proteomes" id="UP000698752">
    <property type="component" value="Unassembled WGS sequence"/>
</dbReference>
<dbReference type="RefSeq" id="WP_211870040.1">
    <property type="nucleotide sequence ID" value="NZ_JAAEDI010000018.1"/>
</dbReference>
<sequence>MLSNQLDSYAGHFNDWAKQGGIQMDARLCSVLTSNFREMADQARRLEGQPVPDAQRPLPPGVVRLADFRPTVAVGGDGGRAA</sequence>
<organism evidence="1 2">
    <name type="scientific">Neoroseomonas terrae</name>
    <dbReference type="NCBI Taxonomy" id="424799"/>
    <lineage>
        <taxon>Bacteria</taxon>
        <taxon>Pseudomonadati</taxon>
        <taxon>Pseudomonadota</taxon>
        <taxon>Alphaproteobacteria</taxon>
        <taxon>Acetobacterales</taxon>
        <taxon>Acetobacteraceae</taxon>
        <taxon>Neoroseomonas</taxon>
    </lineage>
</organism>
<gene>
    <name evidence="1" type="ORF">GXW78_16985</name>
</gene>
<dbReference type="EMBL" id="JAAEDI010000018">
    <property type="protein sequence ID" value="MBR0651371.1"/>
    <property type="molecule type" value="Genomic_DNA"/>
</dbReference>
<comment type="caution">
    <text evidence="1">The sequence shown here is derived from an EMBL/GenBank/DDBJ whole genome shotgun (WGS) entry which is preliminary data.</text>
</comment>
<evidence type="ECO:0000313" key="2">
    <source>
        <dbReference type="Proteomes" id="UP000698752"/>
    </source>
</evidence>